<feature type="signal peptide" evidence="1">
    <location>
        <begin position="1"/>
        <end position="17"/>
    </location>
</feature>
<keyword evidence="1" id="KW-0732">Signal</keyword>
<dbReference type="EMBL" id="GBXM01103875">
    <property type="protein sequence ID" value="JAH04702.1"/>
    <property type="molecule type" value="Transcribed_RNA"/>
</dbReference>
<name>A0A0E9PK74_ANGAN</name>
<evidence type="ECO:0000313" key="2">
    <source>
        <dbReference type="EMBL" id="JAH04702.1"/>
    </source>
</evidence>
<dbReference type="AlphaFoldDB" id="A0A0E9PK74"/>
<accession>A0A0E9PK74</accession>
<feature type="chain" id="PRO_5002430976" evidence="1">
    <location>
        <begin position="18"/>
        <end position="47"/>
    </location>
</feature>
<proteinExistence type="predicted"/>
<sequence>MLFMCICIHAFNSHVLAPGDCEGNWLQYHVLFTRHMCILLLHVPDRR</sequence>
<reference evidence="2" key="1">
    <citation type="submission" date="2014-11" db="EMBL/GenBank/DDBJ databases">
        <authorList>
            <person name="Amaro Gonzalez C."/>
        </authorList>
    </citation>
    <scope>NUCLEOTIDE SEQUENCE</scope>
</reference>
<protein>
    <submittedName>
        <fullName evidence="2">Uncharacterized protein</fullName>
    </submittedName>
</protein>
<organism evidence="2">
    <name type="scientific">Anguilla anguilla</name>
    <name type="common">European freshwater eel</name>
    <name type="synonym">Muraena anguilla</name>
    <dbReference type="NCBI Taxonomy" id="7936"/>
    <lineage>
        <taxon>Eukaryota</taxon>
        <taxon>Metazoa</taxon>
        <taxon>Chordata</taxon>
        <taxon>Craniata</taxon>
        <taxon>Vertebrata</taxon>
        <taxon>Euteleostomi</taxon>
        <taxon>Actinopterygii</taxon>
        <taxon>Neopterygii</taxon>
        <taxon>Teleostei</taxon>
        <taxon>Anguilliformes</taxon>
        <taxon>Anguillidae</taxon>
        <taxon>Anguilla</taxon>
    </lineage>
</organism>
<evidence type="ECO:0000256" key="1">
    <source>
        <dbReference type="SAM" id="SignalP"/>
    </source>
</evidence>
<reference evidence="2" key="2">
    <citation type="journal article" date="2015" name="Fish Shellfish Immunol.">
        <title>Early steps in the European eel (Anguilla anguilla)-Vibrio vulnificus interaction in the gills: Role of the RtxA13 toxin.</title>
        <authorList>
            <person name="Callol A."/>
            <person name="Pajuelo D."/>
            <person name="Ebbesson L."/>
            <person name="Teles M."/>
            <person name="MacKenzie S."/>
            <person name="Amaro C."/>
        </authorList>
    </citation>
    <scope>NUCLEOTIDE SEQUENCE</scope>
</reference>